<feature type="region of interest" description="Disordered" evidence="1">
    <location>
        <begin position="308"/>
        <end position="377"/>
    </location>
</feature>
<organism evidence="2">
    <name type="scientific">Kwoniella dejecticola CBS 10117</name>
    <dbReference type="NCBI Taxonomy" id="1296121"/>
    <lineage>
        <taxon>Eukaryota</taxon>
        <taxon>Fungi</taxon>
        <taxon>Dikarya</taxon>
        <taxon>Basidiomycota</taxon>
        <taxon>Agaricomycotina</taxon>
        <taxon>Tremellomycetes</taxon>
        <taxon>Tremellales</taxon>
        <taxon>Cryptococcaceae</taxon>
        <taxon>Kwoniella</taxon>
    </lineage>
</organism>
<feature type="region of interest" description="Disordered" evidence="1">
    <location>
        <begin position="1"/>
        <end position="30"/>
    </location>
</feature>
<gene>
    <name evidence="2" type="ORF">I303_00993</name>
</gene>
<dbReference type="VEuPathDB" id="FungiDB:I303_00993"/>
<protein>
    <recommendedName>
        <fullName evidence="3">SET domain-containing protein</fullName>
    </recommendedName>
</protein>
<feature type="compositionally biased region" description="Basic and acidic residues" evidence="1">
    <location>
        <begin position="341"/>
        <end position="356"/>
    </location>
</feature>
<sequence length="468" mass="52683">MTIETVKKGSSKRYTGSLSSGIESLPDSFPDGRDLPAFDSTLTSLPSQLTRASEDDTDHEDARFEADLNLAHQICAFEQAFHEVLAAYHGVDQPAMRSSFMERLDNDAIKQVKREIGTINGTDKEKDVRYLTKLLQRVTASQQEAAENVIPPQLLKQQVPNLLFEEHFQHALLNTDIELRTCARLEGQRNWLHRRDSPADIRDVDEAEEYGFNPALAFERTYKGRDHVMMSLGFGRSINHACIANVDWDIDDSSVSSLIEKANGGVATQIYDFHLVSGIKPSEEILAYYSDYFAENFCACPWGSQHEQTSGSSEHDTSPDYEPVNNKKKKSTKKAVKREHQHSSSDDEDRESHLIETRQSQRRKRERTASCYRQAESSTQGYREESHLCVTATSRCGDKYDETLCWVQRTSTALKEPLDATSDAATSSFSSQPLCGLMGYDTTFNSIDSTQVSDQTRSLPWGFTDADP</sequence>
<feature type="compositionally biased region" description="Polar residues" evidence="1">
    <location>
        <begin position="12"/>
        <end position="22"/>
    </location>
</feature>
<evidence type="ECO:0008006" key="3">
    <source>
        <dbReference type="Google" id="ProtNLM"/>
    </source>
</evidence>
<reference evidence="2" key="1">
    <citation type="submission" date="2013-07" db="EMBL/GenBank/DDBJ databases">
        <title>The Genome Sequence of Cryptococcus dejecticola CBS10117.</title>
        <authorList>
            <consortium name="The Broad Institute Genome Sequencing Platform"/>
            <person name="Cuomo C."/>
            <person name="Litvintseva A."/>
            <person name="Chen Y."/>
            <person name="Heitman J."/>
            <person name="Sun S."/>
            <person name="Springer D."/>
            <person name="Dromer F."/>
            <person name="Young S.K."/>
            <person name="Zeng Q."/>
            <person name="Gargeya S."/>
            <person name="Fitzgerald M."/>
            <person name="Abouelleil A."/>
            <person name="Alvarado L."/>
            <person name="Berlin A.M."/>
            <person name="Chapman S.B."/>
            <person name="Dewar J."/>
            <person name="Goldberg J."/>
            <person name="Griggs A."/>
            <person name="Gujja S."/>
            <person name="Hansen M."/>
            <person name="Howarth C."/>
            <person name="Imamovic A."/>
            <person name="Larimer J."/>
            <person name="McCowan C."/>
            <person name="Murphy C."/>
            <person name="Pearson M."/>
            <person name="Priest M."/>
            <person name="Roberts A."/>
            <person name="Saif S."/>
            <person name="Shea T."/>
            <person name="Sykes S."/>
            <person name="Wortman J."/>
            <person name="Nusbaum C."/>
            <person name="Birren B."/>
        </authorList>
    </citation>
    <scope>NUCLEOTIDE SEQUENCE [LARGE SCALE GENOMIC DNA]</scope>
    <source>
        <strain evidence="2">CBS 10117</strain>
    </source>
</reference>
<feature type="compositionally biased region" description="Basic residues" evidence="1">
    <location>
        <begin position="326"/>
        <end position="340"/>
    </location>
</feature>
<evidence type="ECO:0000313" key="2">
    <source>
        <dbReference type="EMBL" id="OBR89170.1"/>
    </source>
</evidence>
<dbReference type="SUPFAM" id="SSF82199">
    <property type="entry name" value="SET domain"/>
    <property type="match status" value="1"/>
</dbReference>
<dbReference type="AlphaFoldDB" id="A0A1A6AGG7"/>
<dbReference type="Gene3D" id="2.170.270.10">
    <property type="entry name" value="SET domain"/>
    <property type="match status" value="1"/>
</dbReference>
<name>A0A1A6AGG7_9TREE</name>
<dbReference type="EMBL" id="KI894027">
    <property type="protein sequence ID" value="OBR89170.1"/>
    <property type="molecule type" value="Genomic_DNA"/>
</dbReference>
<accession>A0A1A6AGG7</accession>
<dbReference type="OrthoDB" id="2565263at2759"/>
<evidence type="ECO:0000256" key="1">
    <source>
        <dbReference type="SAM" id="MobiDB-lite"/>
    </source>
</evidence>
<dbReference type="InterPro" id="IPR046341">
    <property type="entry name" value="SET_dom_sf"/>
</dbReference>
<proteinExistence type="predicted"/>